<sequence>MESRPLVAAGFIIYRIIQNTRQYLLLQTSYGKHHWTPPKGHVDPGESEMQTAIRETEEETGLKEEDYNLVEGLKRELHYEVNGRSKRVVYWIAQIKEGKEIKLSDEHIDYKWLNIKDAETFANYSDMIDALRFVDEFLSK</sequence>
<dbReference type="CDD" id="cd03428">
    <property type="entry name" value="NUDIX_Ap4A_Nudt2"/>
    <property type="match status" value="1"/>
</dbReference>
<dbReference type="PANTHER" id="PTHR21340:SF0">
    <property type="entry name" value="BIS(5'-NUCLEOSYL)-TETRAPHOSPHATASE [ASYMMETRICAL]"/>
    <property type="match status" value="1"/>
</dbReference>
<evidence type="ECO:0000313" key="9">
    <source>
        <dbReference type="Proteomes" id="UP000549394"/>
    </source>
</evidence>
<dbReference type="InterPro" id="IPR020476">
    <property type="entry name" value="Nudix_hydrolase"/>
</dbReference>
<name>A0A7I8VVY9_9ANNE</name>
<dbReference type="OrthoDB" id="276276at2759"/>
<evidence type="ECO:0000256" key="6">
    <source>
        <dbReference type="RuleBase" id="RU003476"/>
    </source>
</evidence>
<evidence type="ECO:0000256" key="1">
    <source>
        <dbReference type="ARBA" id="ARBA00005582"/>
    </source>
</evidence>
<proteinExistence type="inferred from homology"/>
<evidence type="ECO:0000256" key="4">
    <source>
        <dbReference type="ARBA" id="ARBA00022801"/>
    </source>
</evidence>
<dbReference type="EMBL" id="CAJFCJ010000012">
    <property type="protein sequence ID" value="CAD5120382.1"/>
    <property type="molecule type" value="Genomic_DNA"/>
</dbReference>
<gene>
    <name evidence="8" type="ORF">DGYR_LOCUS8489</name>
</gene>
<dbReference type="InterPro" id="IPR015797">
    <property type="entry name" value="NUDIX_hydrolase-like_dom_sf"/>
</dbReference>
<dbReference type="Proteomes" id="UP000549394">
    <property type="component" value="Unassembled WGS sequence"/>
</dbReference>
<keyword evidence="3" id="KW-0547">Nucleotide-binding</keyword>
<dbReference type="SUPFAM" id="SSF55811">
    <property type="entry name" value="Nudix"/>
    <property type="match status" value="1"/>
</dbReference>
<keyword evidence="4 6" id="KW-0378">Hydrolase</keyword>
<evidence type="ECO:0000256" key="3">
    <source>
        <dbReference type="ARBA" id="ARBA00022741"/>
    </source>
</evidence>
<dbReference type="InterPro" id="IPR051325">
    <property type="entry name" value="Nudix_hydrolase_domain"/>
</dbReference>
<dbReference type="PRINTS" id="PR00502">
    <property type="entry name" value="NUDIXFAMILY"/>
</dbReference>
<organism evidence="8 9">
    <name type="scientific">Dimorphilus gyrociliatus</name>
    <dbReference type="NCBI Taxonomy" id="2664684"/>
    <lineage>
        <taxon>Eukaryota</taxon>
        <taxon>Metazoa</taxon>
        <taxon>Spiralia</taxon>
        <taxon>Lophotrochozoa</taxon>
        <taxon>Annelida</taxon>
        <taxon>Polychaeta</taxon>
        <taxon>Polychaeta incertae sedis</taxon>
        <taxon>Dinophilidae</taxon>
        <taxon>Dimorphilus</taxon>
    </lineage>
</organism>
<evidence type="ECO:0000313" key="8">
    <source>
        <dbReference type="EMBL" id="CAD5120382.1"/>
    </source>
</evidence>
<evidence type="ECO:0000256" key="2">
    <source>
        <dbReference type="ARBA" id="ARBA00018911"/>
    </source>
</evidence>
<dbReference type="GO" id="GO:0004081">
    <property type="term" value="F:bis(5'-nucleosyl)-tetraphosphatase (asymmetrical) activity"/>
    <property type="evidence" value="ECO:0007669"/>
    <property type="project" value="TreeGrafter"/>
</dbReference>
<dbReference type="PROSITE" id="PS00893">
    <property type="entry name" value="NUDIX_BOX"/>
    <property type="match status" value="1"/>
</dbReference>
<reference evidence="8 9" key="1">
    <citation type="submission" date="2020-08" db="EMBL/GenBank/DDBJ databases">
        <authorList>
            <person name="Hejnol A."/>
        </authorList>
    </citation>
    <scope>NUCLEOTIDE SEQUENCE [LARGE SCALE GENOMIC DNA]</scope>
</reference>
<feature type="domain" description="Nudix hydrolase" evidence="7">
    <location>
        <begin position="3"/>
        <end position="135"/>
    </location>
</feature>
<dbReference type="PANTHER" id="PTHR21340">
    <property type="entry name" value="DIADENOSINE 5,5-P1,P4-TETRAPHOSPHATE PYROPHOSPHOHYDROLASE MUTT"/>
    <property type="match status" value="1"/>
</dbReference>
<evidence type="ECO:0000256" key="5">
    <source>
        <dbReference type="ARBA" id="ARBA00032644"/>
    </source>
</evidence>
<protein>
    <recommendedName>
        <fullName evidence="2">Bis(5'-nucleosyl)-tetraphosphatase [asymmetrical]</fullName>
    </recommendedName>
    <alternativeName>
        <fullName evidence="5">Diadenosine 5',5'''-P1,P4-tetraphosphate asymmetrical hydrolase</fullName>
    </alternativeName>
</protein>
<comment type="caution">
    <text evidence="8">The sequence shown here is derived from an EMBL/GenBank/DDBJ whole genome shotgun (WGS) entry which is preliminary data.</text>
</comment>
<keyword evidence="9" id="KW-1185">Reference proteome</keyword>
<dbReference type="PROSITE" id="PS51462">
    <property type="entry name" value="NUDIX"/>
    <property type="match status" value="1"/>
</dbReference>
<dbReference type="GO" id="GO:0006754">
    <property type="term" value="P:ATP biosynthetic process"/>
    <property type="evidence" value="ECO:0007669"/>
    <property type="project" value="TreeGrafter"/>
</dbReference>
<dbReference type="InterPro" id="IPR020084">
    <property type="entry name" value="NUDIX_hydrolase_CS"/>
</dbReference>
<dbReference type="InterPro" id="IPR000086">
    <property type="entry name" value="NUDIX_hydrolase_dom"/>
</dbReference>
<dbReference type="Pfam" id="PF00293">
    <property type="entry name" value="NUDIX"/>
    <property type="match status" value="1"/>
</dbReference>
<comment type="similarity">
    <text evidence="1 6">Belongs to the Nudix hydrolase family.</text>
</comment>
<evidence type="ECO:0000259" key="7">
    <source>
        <dbReference type="PROSITE" id="PS51462"/>
    </source>
</evidence>
<dbReference type="InterPro" id="IPR003565">
    <property type="entry name" value="Tetra_PHTase"/>
</dbReference>
<dbReference type="GO" id="GO:0000166">
    <property type="term" value="F:nucleotide binding"/>
    <property type="evidence" value="ECO:0007669"/>
    <property type="project" value="UniProtKB-KW"/>
</dbReference>
<dbReference type="Gene3D" id="3.90.79.10">
    <property type="entry name" value="Nucleoside Triphosphate Pyrophosphohydrolase"/>
    <property type="match status" value="1"/>
</dbReference>
<dbReference type="GO" id="GO:0006167">
    <property type="term" value="P:AMP biosynthetic process"/>
    <property type="evidence" value="ECO:0007669"/>
    <property type="project" value="TreeGrafter"/>
</dbReference>
<dbReference type="PRINTS" id="PR01405">
    <property type="entry name" value="TETRPHPHTASE"/>
</dbReference>
<accession>A0A7I8VVY9</accession>
<dbReference type="AlphaFoldDB" id="A0A7I8VVY9"/>